<evidence type="ECO:0000313" key="13">
    <source>
        <dbReference type="Proteomes" id="UP000766246"/>
    </source>
</evidence>
<dbReference type="GO" id="GO:0015421">
    <property type="term" value="F:ABC-type oligopeptide transporter activity"/>
    <property type="evidence" value="ECO:0007669"/>
    <property type="project" value="TreeGrafter"/>
</dbReference>
<evidence type="ECO:0000259" key="11">
    <source>
        <dbReference type="PROSITE" id="PS50929"/>
    </source>
</evidence>
<evidence type="ECO:0000313" key="12">
    <source>
        <dbReference type="EMBL" id="MBE5918994.1"/>
    </source>
</evidence>
<keyword evidence="5" id="KW-0547">Nucleotide-binding</keyword>
<keyword evidence="3" id="KW-1003">Cell membrane</keyword>
<dbReference type="GO" id="GO:0005886">
    <property type="term" value="C:plasma membrane"/>
    <property type="evidence" value="ECO:0007669"/>
    <property type="project" value="UniProtKB-SubCell"/>
</dbReference>
<dbReference type="GO" id="GO:0005524">
    <property type="term" value="F:ATP binding"/>
    <property type="evidence" value="ECO:0007669"/>
    <property type="project" value="UniProtKB-KW"/>
</dbReference>
<keyword evidence="8 9" id="KW-0472">Membrane</keyword>
<dbReference type="PROSITE" id="PS50929">
    <property type="entry name" value="ABC_TM1F"/>
    <property type="match status" value="1"/>
</dbReference>
<evidence type="ECO:0000256" key="7">
    <source>
        <dbReference type="ARBA" id="ARBA00022989"/>
    </source>
</evidence>
<dbReference type="SUPFAM" id="SSF52540">
    <property type="entry name" value="P-loop containing nucleoside triphosphate hydrolases"/>
    <property type="match status" value="1"/>
</dbReference>
<dbReference type="PANTHER" id="PTHR43394">
    <property type="entry name" value="ATP-DEPENDENT PERMEASE MDL1, MITOCHONDRIAL"/>
    <property type="match status" value="1"/>
</dbReference>
<evidence type="ECO:0000259" key="10">
    <source>
        <dbReference type="PROSITE" id="PS50893"/>
    </source>
</evidence>
<organism evidence="12 13">
    <name type="scientific">Pseudobutyrivibrio ruminis</name>
    <dbReference type="NCBI Taxonomy" id="46206"/>
    <lineage>
        <taxon>Bacteria</taxon>
        <taxon>Bacillati</taxon>
        <taxon>Bacillota</taxon>
        <taxon>Clostridia</taxon>
        <taxon>Lachnospirales</taxon>
        <taxon>Lachnospiraceae</taxon>
        <taxon>Pseudobutyrivibrio</taxon>
    </lineage>
</organism>
<evidence type="ECO:0000256" key="5">
    <source>
        <dbReference type="ARBA" id="ARBA00022741"/>
    </source>
</evidence>
<feature type="transmembrane region" description="Helical" evidence="9">
    <location>
        <begin position="117"/>
        <end position="135"/>
    </location>
</feature>
<dbReference type="InterPro" id="IPR039421">
    <property type="entry name" value="Type_1_exporter"/>
</dbReference>
<dbReference type="InterPro" id="IPR011527">
    <property type="entry name" value="ABC1_TM_dom"/>
</dbReference>
<dbReference type="InterPro" id="IPR003439">
    <property type="entry name" value="ABC_transporter-like_ATP-bd"/>
</dbReference>
<dbReference type="InterPro" id="IPR027417">
    <property type="entry name" value="P-loop_NTPase"/>
</dbReference>
<comment type="caution">
    <text evidence="12">The sequence shown here is derived from an EMBL/GenBank/DDBJ whole genome shotgun (WGS) entry which is preliminary data.</text>
</comment>
<evidence type="ECO:0000256" key="9">
    <source>
        <dbReference type="SAM" id="Phobius"/>
    </source>
</evidence>
<feature type="domain" description="ABC transmembrane type-1" evidence="11">
    <location>
        <begin position="1"/>
        <end position="281"/>
    </location>
</feature>
<dbReference type="Proteomes" id="UP000766246">
    <property type="component" value="Unassembled WGS sequence"/>
</dbReference>
<feature type="transmembrane region" description="Helical" evidence="9">
    <location>
        <begin position="36"/>
        <end position="55"/>
    </location>
</feature>
<dbReference type="PROSITE" id="PS50893">
    <property type="entry name" value="ABC_TRANSPORTER_2"/>
    <property type="match status" value="1"/>
</dbReference>
<accession>A0A927UAY1</accession>
<dbReference type="SMART" id="SM00382">
    <property type="entry name" value="AAA"/>
    <property type="match status" value="1"/>
</dbReference>
<dbReference type="Pfam" id="PF00664">
    <property type="entry name" value="ABC_membrane"/>
    <property type="match status" value="1"/>
</dbReference>
<dbReference type="SUPFAM" id="SSF90123">
    <property type="entry name" value="ABC transporter transmembrane region"/>
    <property type="match status" value="1"/>
</dbReference>
<gene>
    <name evidence="12" type="ORF">E7272_04035</name>
</gene>
<name>A0A927UAY1_9FIRM</name>
<evidence type="ECO:0000256" key="2">
    <source>
        <dbReference type="ARBA" id="ARBA00022448"/>
    </source>
</evidence>
<dbReference type="InterPro" id="IPR003593">
    <property type="entry name" value="AAA+_ATPase"/>
</dbReference>
<dbReference type="Gene3D" id="3.40.50.300">
    <property type="entry name" value="P-loop containing nucleotide triphosphate hydrolases"/>
    <property type="match status" value="1"/>
</dbReference>
<dbReference type="EMBL" id="SVER01000008">
    <property type="protein sequence ID" value="MBE5918994.1"/>
    <property type="molecule type" value="Genomic_DNA"/>
</dbReference>
<dbReference type="FunFam" id="3.40.50.300:FF:000221">
    <property type="entry name" value="Multidrug ABC transporter ATP-binding protein"/>
    <property type="match status" value="1"/>
</dbReference>
<evidence type="ECO:0000256" key="8">
    <source>
        <dbReference type="ARBA" id="ARBA00023136"/>
    </source>
</evidence>
<evidence type="ECO:0000256" key="1">
    <source>
        <dbReference type="ARBA" id="ARBA00004651"/>
    </source>
</evidence>
<feature type="transmembrane region" description="Helical" evidence="9">
    <location>
        <begin position="266"/>
        <end position="286"/>
    </location>
</feature>
<evidence type="ECO:0000256" key="6">
    <source>
        <dbReference type="ARBA" id="ARBA00022840"/>
    </source>
</evidence>
<dbReference type="Gene3D" id="1.20.1560.10">
    <property type="entry name" value="ABC transporter type 1, transmembrane domain"/>
    <property type="match status" value="1"/>
</dbReference>
<keyword evidence="6 12" id="KW-0067">ATP-binding</keyword>
<keyword evidence="2" id="KW-0813">Transport</keyword>
<reference evidence="12" key="1">
    <citation type="submission" date="2019-04" db="EMBL/GenBank/DDBJ databases">
        <title>Evolution of Biomass-Degrading Anaerobic Consortia Revealed by Metagenomics.</title>
        <authorList>
            <person name="Peng X."/>
        </authorList>
    </citation>
    <scope>NUCLEOTIDE SEQUENCE</scope>
    <source>
        <strain evidence="12">SIG311</strain>
    </source>
</reference>
<dbReference type="AlphaFoldDB" id="A0A927UAY1"/>
<feature type="domain" description="ABC transporter" evidence="10">
    <location>
        <begin position="327"/>
        <end position="564"/>
    </location>
</feature>
<evidence type="ECO:0000256" key="4">
    <source>
        <dbReference type="ARBA" id="ARBA00022692"/>
    </source>
</evidence>
<dbReference type="GO" id="GO:0016887">
    <property type="term" value="F:ATP hydrolysis activity"/>
    <property type="evidence" value="ECO:0007669"/>
    <property type="project" value="InterPro"/>
</dbReference>
<proteinExistence type="predicted"/>
<feature type="transmembrane region" description="Helical" evidence="9">
    <location>
        <begin position="141"/>
        <end position="158"/>
    </location>
</feature>
<comment type="subcellular location">
    <subcellularLocation>
        <location evidence="1">Cell membrane</location>
        <topology evidence="1">Multi-pass membrane protein</topology>
    </subcellularLocation>
</comment>
<protein>
    <submittedName>
        <fullName evidence="12">ABC transporter ATP-binding protein</fullName>
    </submittedName>
</protein>
<dbReference type="PANTHER" id="PTHR43394:SF1">
    <property type="entry name" value="ATP-BINDING CASSETTE SUB-FAMILY B MEMBER 10, MITOCHONDRIAL"/>
    <property type="match status" value="1"/>
</dbReference>
<keyword evidence="4 9" id="KW-0812">Transmembrane</keyword>
<sequence length="571" mass="64114">MLLLFVCLGAYLQILIPQYMAAVLDGVLSEKPLDYIARACGVTGLLSLVLVVQGIGEGYFVSRWSAGVTKNLTDQLFRRILSFESTDMDHFGQATTLTRLTTDASNLRRALQMIHSLLMCPLLVVFSWISAFRISKDLSKVFLMVIPVLAVILVFIIARSRIYYRKMLIHYDEMNQCLSENIRGMRTVKSYAREDEQETLFNNIAENLMHSSLSAERLAVLNNPFSKMAINMSVLALTWLGGRRIIEGVLSVGDLFCLISYANQILYQILIISMILVPLITSRICLDRIIEMVEWKDKPVDIRDLQEDKPIEKDHAFNNSSDAIPEISIKNLCFSYPSDGTLSDLLKDINGDIYAGELIGITGTGGAGKTTLVKLIMGLYKPTSGAVYIRGKHVFSYKSDNRMKLFGYVPQKPQLFTGTIKENLVFGIPDPGREELDKASENACIDEYIKNQSDGYESLITEGGKNLSGGQRQRMCLARALLRDAPILILDNMTSALDRITEEKVVRKLKEEYADKTRIVISDRISTIKNSDRIIVMNRGRIEGIGTHEELLQSCNLYKVIAETQKGQIDD</sequence>
<dbReference type="InterPro" id="IPR036640">
    <property type="entry name" value="ABC1_TM_sf"/>
</dbReference>
<dbReference type="InterPro" id="IPR017871">
    <property type="entry name" value="ABC_transporter-like_CS"/>
</dbReference>
<dbReference type="Pfam" id="PF00005">
    <property type="entry name" value="ABC_tran"/>
    <property type="match status" value="1"/>
</dbReference>
<keyword evidence="7 9" id="KW-1133">Transmembrane helix</keyword>
<evidence type="ECO:0000256" key="3">
    <source>
        <dbReference type="ARBA" id="ARBA00022475"/>
    </source>
</evidence>
<dbReference type="CDD" id="cd18548">
    <property type="entry name" value="ABC_6TM_Tm287_like"/>
    <property type="match status" value="1"/>
</dbReference>
<dbReference type="PROSITE" id="PS00211">
    <property type="entry name" value="ABC_TRANSPORTER_1"/>
    <property type="match status" value="1"/>
</dbReference>